<dbReference type="RefSeq" id="XP_001308043.1">
    <property type="nucleotide sequence ID" value="XM_001308042.1"/>
</dbReference>
<evidence type="ECO:0000313" key="12">
    <source>
        <dbReference type="EMBL" id="EAX95113.1"/>
    </source>
</evidence>
<evidence type="ECO:0000259" key="10">
    <source>
        <dbReference type="PROSITE" id="PS50880"/>
    </source>
</evidence>
<dbReference type="VEuPathDB" id="TrichDB:TVAGG3_0611340"/>
<dbReference type="Gene3D" id="3.40.50.140">
    <property type="match status" value="1"/>
</dbReference>
<dbReference type="Pfam" id="PF01751">
    <property type="entry name" value="Toprim"/>
    <property type="match status" value="1"/>
</dbReference>
<dbReference type="Proteomes" id="UP000001542">
    <property type="component" value="Unassembled WGS sequence"/>
</dbReference>
<dbReference type="CDD" id="cd03362">
    <property type="entry name" value="TOPRIM_TopoIA_TopoIII"/>
    <property type="match status" value="1"/>
</dbReference>
<dbReference type="InterPro" id="IPR003602">
    <property type="entry name" value="Topo_IA_DNA-bd_dom"/>
</dbReference>
<dbReference type="PROSITE" id="PS52039">
    <property type="entry name" value="TOPO_IA_2"/>
    <property type="match status" value="1"/>
</dbReference>
<dbReference type="InterPro" id="IPR023406">
    <property type="entry name" value="Topo_IA_AS"/>
</dbReference>
<dbReference type="GO" id="GO:0006281">
    <property type="term" value="P:DNA repair"/>
    <property type="evidence" value="ECO:0000318"/>
    <property type="project" value="GO_Central"/>
</dbReference>
<dbReference type="OrthoDB" id="430051at2759"/>
<dbReference type="CDD" id="cd00186">
    <property type="entry name" value="TOP1Ac"/>
    <property type="match status" value="1"/>
</dbReference>
<dbReference type="PANTHER" id="PTHR11390:SF21">
    <property type="entry name" value="DNA TOPOISOMERASE 3-ALPHA"/>
    <property type="match status" value="1"/>
</dbReference>
<evidence type="ECO:0000313" key="13">
    <source>
        <dbReference type="Proteomes" id="UP000001542"/>
    </source>
</evidence>
<dbReference type="STRING" id="5722.A2FIZ8"/>
<protein>
    <recommendedName>
        <fullName evidence="3 7">DNA topoisomerase</fullName>
        <ecNumber evidence="3 7">5.6.2.1</ecNumber>
    </recommendedName>
</protein>
<keyword evidence="6 7" id="KW-0413">Isomerase</keyword>
<evidence type="ECO:0000256" key="5">
    <source>
        <dbReference type="ARBA" id="ARBA00023125"/>
    </source>
</evidence>
<evidence type="ECO:0000256" key="3">
    <source>
        <dbReference type="ARBA" id="ARBA00012891"/>
    </source>
</evidence>
<dbReference type="InterPro" id="IPR013824">
    <property type="entry name" value="Topo_IA_cen_sub1"/>
</dbReference>
<dbReference type="FunFam" id="3.40.50.140:FF:000003">
    <property type="entry name" value="DNA topoisomerase"/>
    <property type="match status" value="1"/>
</dbReference>
<evidence type="ECO:0000256" key="2">
    <source>
        <dbReference type="ARBA" id="ARBA00009446"/>
    </source>
</evidence>
<dbReference type="SMART" id="SM00436">
    <property type="entry name" value="TOP1Bc"/>
    <property type="match status" value="1"/>
</dbReference>
<evidence type="ECO:0000256" key="6">
    <source>
        <dbReference type="ARBA" id="ARBA00023235"/>
    </source>
</evidence>
<dbReference type="FunCoup" id="A2FIZ8">
    <property type="interactions" value="894"/>
</dbReference>
<dbReference type="VEuPathDB" id="TrichDB:TVAG_033330"/>
<dbReference type="InterPro" id="IPR006171">
    <property type="entry name" value="TOPRIM_dom"/>
</dbReference>
<dbReference type="PRINTS" id="PR00417">
    <property type="entry name" value="PRTPISMRASEI"/>
</dbReference>
<comment type="similarity">
    <text evidence="2 7">Belongs to the type IA topoisomerase family.</text>
</comment>
<dbReference type="GO" id="GO:0006310">
    <property type="term" value="P:DNA recombination"/>
    <property type="evidence" value="ECO:0000318"/>
    <property type="project" value="GO_Central"/>
</dbReference>
<dbReference type="SUPFAM" id="SSF56712">
    <property type="entry name" value="Prokaryotic type I DNA topoisomerase"/>
    <property type="match status" value="1"/>
</dbReference>
<sequence>MPKQILCVAEKPSVAREAANILSNGHMETKKGKSKYNNNFVFHRNFQGEDAKVIFTSVAGHVLNYDFPPEYKNWETFGNTKLFDCRIISGVTSNMQDVVDNLQQQARSVNLVFLWLDNDREGEGISEEVEEICKQVNQRADFKRARFSGLSPREIIHAFNNPTPINRNDAAAVKLRQEIDLRIGAAFTRFQKQFKGMLQDADLISFGSCQFPTLGFVVEAFLNHIKHVPEYFWKIDPIITKDNIKVTLKWDRKRLFCKLSTFAIYAYILDNPMAKVLKVDERQELSFKPLPLSTIELQRRCSKYLKISAQRSMDAAEKLYQNGCISYPRTETDSFSSDFKFFDVVNELTRFNGQIGQYSNKILQQIVPPRAGKHSDNAHPPIYPIKVPDKFDTPDQQKVFDFVCRHFLACCSKDGVSLATRVTFDINSEKFHLKGTRVLEANWHEIYPYIPFKGNKIPQFKIGENILPTKIEFNEGQTTAPPLLTEPDLLKKMNQEGIGTDATYQEHISKILERKYVVQENNFFKPTPLGLALNNGYEGMGFDFMKPKLRAEMEQGLQDISSGRQTYDAVRINFIKQYRDAYENAERMYAVLMREFARQKNNPYNAPLPVEGQVPKRSSAVTDDKTKKKDSSSTTRKPRKTKPK</sequence>
<dbReference type="InterPro" id="IPR000380">
    <property type="entry name" value="Topo_IA"/>
</dbReference>
<evidence type="ECO:0000256" key="4">
    <source>
        <dbReference type="ARBA" id="ARBA00023029"/>
    </source>
</evidence>
<reference evidence="12" key="2">
    <citation type="journal article" date="2007" name="Science">
        <title>Draft genome sequence of the sexually transmitted pathogen Trichomonas vaginalis.</title>
        <authorList>
            <person name="Carlton J.M."/>
            <person name="Hirt R.P."/>
            <person name="Silva J.C."/>
            <person name="Delcher A.L."/>
            <person name="Schatz M."/>
            <person name="Zhao Q."/>
            <person name="Wortman J.R."/>
            <person name="Bidwell S.L."/>
            <person name="Alsmark U.C.M."/>
            <person name="Besteiro S."/>
            <person name="Sicheritz-Ponten T."/>
            <person name="Noel C.J."/>
            <person name="Dacks J.B."/>
            <person name="Foster P.G."/>
            <person name="Simillion C."/>
            <person name="Van de Peer Y."/>
            <person name="Miranda-Saavedra D."/>
            <person name="Barton G.J."/>
            <person name="Westrop G.D."/>
            <person name="Mueller S."/>
            <person name="Dessi D."/>
            <person name="Fiori P.L."/>
            <person name="Ren Q."/>
            <person name="Paulsen I."/>
            <person name="Zhang H."/>
            <person name="Bastida-Corcuera F.D."/>
            <person name="Simoes-Barbosa A."/>
            <person name="Brown M.T."/>
            <person name="Hayes R.D."/>
            <person name="Mukherjee M."/>
            <person name="Okumura C.Y."/>
            <person name="Schneider R."/>
            <person name="Smith A.J."/>
            <person name="Vanacova S."/>
            <person name="Villalvazo M."/>
            <person name="Haas B.J."/>
            <person name="Pertea M."/>
            <person name="Feldblyum T.V."/>
            <person name="Utterback T.R."/>
            <person name="Shu C.L."/>
            <person name="Osoegawa K."/>
            <person name="de Jong P.J."/>
            <person name="Hrdy I."/>
            <person name="Horvathova L."/>
            <person name="Zubacova Z."/>
            <person name="Dolezal P."/>
            <person name="Malik S.B."/>
            <person name="Logsdon J.M. Jr."/>
            <person name="Henze K."/>
            <person name="Gupta A."/>
            <person name="Wang C.C."/>
            <person name="Dunne R.L."/>
            <person name="Upcroft J.A."/>
            <person name="Upcroft P."/>
            <person name="White O."/>
            <person name="Salzberg S.L."/>
            <person name="Tang P."/>
            <person name="Chiu C.-H."/>
            <person name="Lee Y.-S."/>
            <person name="Embley T.M."/>
            <person name="Coombs G.H."/>
            <person name="Mottram J.C."/>
            <person name="Tachezy J."/>
            <person name="Fraser-Liggett C.M."/>
            <person name="Johnson P.J."/>
        </authorList>
    </citation>
    <scope>NUCLEOTIDE SEQUENCE [LARGE SCALE GENOMIC DNA]</scope>
    <source>
        <strain evidence="12">G3</strain>
    </source>
</reference>
<dbReference type="PROSITE" id="PS50880">
    <property type="entry name" value="TOPRIM"/>
    <property type="match status" value="1"/>
</dbReference>
<dbReference type="GO" id="GO:0003917">
    <property type="term" value="F:DNA topoisomerase type I (single strand cut, ATP-independent) activity"/>
    <property type="evidence" value="ECO:0000318"/>
    <property type="project" value="GO_Central"/>
</dbReference>
<dbReference type="eggNOG" id="KOG1956">
    <property type="taxonomic scope" value="Eukaryota"/>
</dbReference>
<feature type="compositionally biased region" description="Basic and acidic residues" evidence="9">
    <location>
        <begin position="622"/>
        <end position="631"/>
    </location>
</feature>
<dbReference type="InParanoid" id="A2FIZ8"/>
<dbReference type="GO" id="GO:0031422">
    <property type="term" value="C:RecQ family helicase-topoisomerase III complex"/>
    <property type="evidence" value="ECO:0000318"/>
    <property type="project" value="GO_Central"/>
</dbReference>
<feature type="domain" description="Topo IA-type catalytic" evidence="11">
    <location>
        <begin position="166"/>
        <end position="582"/>
    </location>
</feature>
<dbReference type="Pfam" id="PF01131">
    <property type="entry name" value="Topoisom_bac"/>
    <property type="match status" value="1"/>
</dbReference>
<dbReference type="PROSITE" id="PS00396">
    <property type="entry name" value="TOPO_IA_1"/>
    <property type="match status" value="1"/>
</dbReference>
<dbReference type="Gene3D" id="2.70.20.10">
    <property type="entry name" value="Topoisomerase I, domain 3"/>
    <property type="match status" value="1"/>
</dbReference>
<keyword evidence="13" id="KW-1185">Reference proteome</keyword>
<evidence type="ECO:0000259" key="11">
    <source>
        <dbReference type="PROSITE" id="PS52039"/>
    </source>
</evidence>
<dbReference type="SMART" id="SM00493">
    <property type="entry name" value="TOPRIM"/>
    <property type="match status" value="1"/>
</dbReference>
<evidence type="ECO:0000256" key="7">
    <source>
        <dbReference type="RuleBase" id="RU362092"/>
    </source>
</evidence>
<evidence type="ECO:0000256" key="1">
    <source>
        <dbReference type="ARBA" id="ARBA00000213"/>
    </source>
</evidence>
<dbReference type="InterPro" id="IPR034144">
    <property type="entry name" value="TOPRIM_TopoIII"/>
</dbReference>
<gene>
    <name evidence="12" type="ORF">TVAG_033330</name>
</gene>
<evidence type="ECO:0000256" key="9">
    <source>
        <dbReference type="SAM" id="MobiDB-lite"/>
    </source>
</evidence>
<feature type="coiled-coil region" evidence="8">
    <location>
        <begin position="575"/>
        <end position="602"/>
    </location>
</feature>
<organism evidence="12 13">
    <name type="scientific">Trichomonas vaginalis (strain ATCC PRA-98 / G3)</name>
    <dbReference type="NCBI Taxonomy" id="412133"/>
    <lineage>
        <taxon>Eukaryota</taxon>
        <taxon>Metamonada</taxon>
        <taxon>Parabasalia</taxon>
        <taxon>Trichomonadida</taxon>
        <taxon>Trichomonadidae</taxon>
        <taxon>Trichomonas</taxon>
    </lineage>
</organism>
<dbReference type="GO" id="GO:0006265">
    <property type="term" value="P:DNA topological change"/>
    <property type="evidence" value="ECO:0000318"/>
    <property type="project" value="GO_Central"/>
</dbReference>
<dbReference type="AlphaFoldDB" id="A2FIZ8"/>
<dbReference type="Gene3D" id="1.10.290.10">
    <property type="entry name" value="Topoisomerase I, domain 4"/>
    <property type="match status" value="1"/>
</dbReference>
<keyword evidence="8" id="KW-0175">Coiled coil</keyword>
<evidence type="ECO:0000256" key="8">
    <source>
        <dbReference type="SAM" id="Coils"/>
    </source>
</evidence>
<dbReference type="InterPro" id="IPR013825">
    <property type="entry name" value="Topo_IA_cen_sub2"/>
</dbReference>
<dbReference type="FunFam" id="1.10.290.10:FF:000001">
    <property type="entry name" value="DNA topoisomerase"/>
    <property type="match status" value="1"/>
</dbReference>
<dbReference type="Gene3D" id="1.10.460.10">
    <property type="entry name" value="Topoisomerase I, domain 2"/>
    <property type="match status" value="1"/>
</dbReference>
<dbReference type="SMR" id="A2FIZ8"/>
<proteinExistence type="inferred from homology"/>
<keyword evidence="4 7" id="KW-0799">Topoisomerase</keyword>
<dbReference type="InterPro" id="IPR013497">
    <property type="entry name" value="Topo_IA_cen"/>
</dbReference>
<feature type="domain" description="Toprim" evidence="10">
    <location>
        <begin position="4"/>
        <end position="148"/>
    </location>
</feature>
<dbReference type="InterPro" id="IPR003601">
    <property type="entry name" value="Topo_IA_2"/>
</dbReference>
<feature type="region of interest" description="Disordered" evidence="9">
    <location>
        <begin position="604"/>
        <end position="644"/>
    </location>
</feature>
<comment type="function">
    <text evidence="7">Introduces a single-strand break via transesterification at a target site in duplex DNA. Releases the supercoiling and torsional tension of DNA introduced during the DNA replication and transcription by transiently cleaving and rejoining one strand of the DNA duplex. The scissile phosphodiester is attacked by the catalytic tyrosine of the enzyme, resulting in the formation of a DNA-(5'-phosphotyrosyl)-enzyme intermediate and the expulsion of a 3'-OH DNA strand.</text>
</comment>
<comment type="catalytic activity">
    <reaction evidence="1 7">
        <text>ATP-independent breakage of single-stranded DNA, followed by passage and rejoining.</text>
        <dbReference type="EC" id="5.6.2.1"/>
    </reaction>
</comment>
<dbReference type="GO" id="GO:0005634">
    <property type="term" value="C:nucleus"/>
    <property type="evidence" value="ECO:0000318"/>
    <property type="project" value="GO_Central"/>
</dbReference>
<dbReference type="KEGG" id="tva:4752857"/>
<dbReference type="PANTHER" id="PTHR11390">
    <property type="entry name" value="PROKARYOTIC DNA TOPOISOMERASE"/>
    <property type="match status" value="1"/>
</dbReference>
<reference evidence="12" key="1">
    <citation type="submission" date="2006-10" db="EMBL/GenBank/DDBJ databases">
        <authorList>
            <person name="Amadeo P."/>
            <person name="Zhao Q."/>
            <person name="Wortman J."/>
            <person name="Fraser-Liggett C."/>
            <person name="Carlton J."/>
        </authorList>
    </citation>
    <scope>NUCLEOTIDE SEQUENCE</scope>
    <source>
        <strain evidence="12">G3</strain>
    </source>
</reference>
<keyword evidence="5 7" id="KW-0238">DNA-binding</keyword>
<dbReference type="EC" id="5.6.2.1" evidence="3 7"/>
<dbReference type="GO" id="GO:0003677">
    <property type="term" value="F:DNA binding"/>
    <property type="evidence" value="ECO:0007669"/>
    <property type="project" value="UniProtKB-KW"/>
</dbReference>
<dbReference type="EMBL" id="DS113823">
    <property type="protein sequence ID" value="EAX95113.1"/>
    <property type="molecule type" value="Genomic_DNA"/>
</dbReference>
<dbReference type="InterPro" id="IPR013826">
    <property type="entry name" value="Topo_IA_cen_sub3"/>
</dbReference>
<dbReference type="OMA" id="VIHNVYS"/>
<name>A2FIZ8_TRIV3</name>
<accession>A2FIZ8</accession>
<dbReference type="SMART" id="SM00437">
    <property type="entry name" value="TOP1Ac"/>
    <property type="match status" value="1"/>
</dbReference>
<dbReference type="InterPro" id="IPR023405">
    <property type="entry name" value="Topo_IA_core_domain"/>
</dbReference>